<dbReference type="RefSeq" id="XP_021881319.1">
    <property type="nucleotide sequence ID" value="XM_022028818.1"/>
</dbReference>
<dbReference type="Proteomes" id="UP000193648">
    <property type="component" value="Unassembled WGS sequence"/>
</dbReference>
<organism evidence="1 2">
    <name type="scientific">Lobosporangium transversale</name>
    <dbReference type="NCBI Taxonomy" id="64571"/>
    <lineage>
        <taxon>Eukaryota</taxon>
        <taxon>Fungi</taxon>
        <taxon>Fungi incertae sedis</taxon>
        <taxon>Mucoromycota</taxon>
        <taxon>Mortierellomycotina</taxon>
        <taxon>Mortierellomycetes</taxon>
        <taxon>Mortierellales</taxon>
        <taxon>Mortierellaceae</taxon>
        <taxon>Lobosporangium</taxon>
    </lineage>
</organism>
<accession>A0A1Y2GP69</accession>
<proteinExistence type="predicted"/>
<dbReference type="GeneID" id="33570661"/>
<gene>
    <name evidence="1" type="ORF">BCR41DRAFT_396531</name>
</gene>
<protein>
    <submittedName>
        <fullName evidence="1">Uncharacterized protein</fullName>
    </submittedName>
</protein>
<comment type="caution">
    <text evidence="1">The sequence shown here is derived from an EMBL/GenBank/DDBJ whole genome shotgun (WGS) entry which is preliminary data.</text>
</comment>
<dbReference type="EMBL" id="MCFF01000019">
    <property type="protein sequence ID" value="ORZ15571.1"/>
    <property type="molecule type" value="Genomic_DNA"/>
</dbReference>
<dbReference type="InParanoid" id="A0A1Y2GP69"/>
<keyword evidence="2" id="KW-1185">Reference proteome</keyword>
<dbReference type="AlphaFoldDB" id="A0A1Y2GP69"/>
<evidence type="ECO:0000313" key="1">
    <source>
        <dbReference type="EMBL" id="ORZ15571.1"/>
    </source>
</evidence>
<name>A0A1Y2GP69_9FUNG</name>
<sequence length="153" mass="16696">MRRVTSGKVSRNINKIQIDSLRVPDRASHHMGGKFQYQVGELLEIGRADNALKSKNAVSSLPYSTVVGVASSDHSFRSTSAVGSGATTAAYFMTESLRGTFALIGDCFRRPAVLAYCAEAKVPGIFIGAIRVFKEGRKWEERIDEDKGEYTGC</sequence>
<evidence type="ECO:0000313" key="2">
    <source>
        <dbReference type="Proteomes" id="UP000193648"/>
    </source>
</evidence>
<reference evidence="1 2" key="1">
    <citation type="submission" date="2016-07" db="EMBL/GenBank/DDBJ databases">
        <title>Pervasive Adenine N6-methylation of Active Genes in Fungi.</title>
        <authorList>
            <consortium name="DOE Joint Genome Institute"/>
            <person name="Mondo S.J."/>
            <person name="Dannebaum R.O."/>
            <person name="Kuo R.C."/>
            <person name="Labutti K."/>
            <person name="Haridas S."/>
            <person name="Kuo A."/>
            <person name="Salamov A."/>
            <person name="Ahrendt S.R."/>
            <person name="Lipzen A."/>
            <person name="Sullivan W."/>
            <person name="Andreopoulos W.B."/>
            <person name="Clum A."/>
            <person name="Lindquist E."/>
            <person name="Daum C."/>
            <person name="Ramamoorthy G.K."/>
            <person name="Gryganskyi A."/>
            <person name="Culley D."/>
            <person name="Magnuson J.K."/>
            <person name="James T.Y."/>
            <person name="O'Malley M.A."/>
            <person name="Stajich J.E."/>
            <person name="Spatafora J.W."/>
            <person name="Visel A."/>
            <person name="Grigoriev I.V."/>
        </authorList>
    </citation>
    <scope>NUCLEOTIDE SEQUENCE [LARGE SCALE GENOMIC DNA]</scope>
    <source>
        <strain evidence="1 2">NRRL 3116</strain>
    </source>
</reference>